<dbReference type="EMBL" id="CP133148">
    <property type="protein sequence ID" value="WVT05156.1"/>
    <property type="molecule type" value="Genomic_DNA"/>
</dbReference>
<proteinExistence type="predicted"/>
<accession>A0ABZ2BFP7</accession>
<evidence type="ECO:0000313" key="3">
    <source>
        <dbReference type="Proteomes" id="UP001432360"/>
    </source>
</evidence>
<feature type="domain" description="Helix-turn-helix" evidence="1">
    <location>
        <begin position="5"/>
        <end position="55"/>
    </location>
</feature>
<dbReference type="Proteomes" id="UP001432360">
    <property type="component" value="Chromosome"/>
</dbReference>
<dbReference type="Pfam" id="PF12728">
    <property type="entry name" value="HTH_17"/>
    <property type="match status" value="1"/>
</dbReference>
<name>A0ABZ2BFP7_9HYPH</name>
<gene>
    <name evidence="2" type="ORF">RB548_07110</name>
</gene>
<dbReference type="SUPFAM" id="SSF46955">
    <property type="entry name" value="Putative DNA-binding domain"/>
    <property type="match status" value="1"/>
</dbReference>
<dbReference type="RefSeq" id="WP_331374252.1">
    <property type="nucleotide sequence ID" value="NZ_CP133148.1"/>
</dbReference>
<sequence length="68" mass="7351">MDHLISADEAANILNISPSTLAKMRLSGASPRFVKLGRRVAYRPSDLEAWIAAQSFNSTSEYGGKAIV</sequence>
<protein>
    <submittedName>
        <fullName evidence="2">Helix-turn-helix domain-containing protein</fullName>
    </submittedName>
</protein>
<evidence type="ECO:0000313" key="2">
    <source>
        <dbReference type="EMBL" id="WVT05156.1"/>
    </source>
</evidence>
<reference evidence="2" key="1">
    <citation type="submission" date="2023-08" db="EMBL/GenBank/DDBJ databases">
        <title>Complete genome sequence of Sinorhizobium chiapanecum ITTG S70 isolated from Acaciella angustissima nodules in Chiapas-Mexico.</title>
        <authorList>
            <person name="Rincon-Rosales R."/>
            <person name="Rogel M.A."/>
            <person name="Rincon-Medina C.I."/>
            <person name="Guerrero G."/>
            <person name="Manzano-Gomez L.A."/>
            <person name="Lopez-Lopez A."/>
            <person name="Rincon Molina F.A."/>
            <person name="Martinez-Romero E."/>
        </authorList>
    </citation>
    <scope>NUCLEOTIDE SEQUENCE</scope>
    <source>
        <strain evidence="2">ITTG S70</strain>
    </source>
</reference>
<evidence type="ECO:0000259" key="1">
    <source>
        <dbReference type="Pfam" id="PF12728"/>
    </source>
</evidence>
<keyword evidence="3" id="KW-1185">Reference proteome</keyword>
<dbReference type="InterPro" id="IPR041657">
    <property type="entry name" value="HTH_17"/>
</dbReference>
<dbReference type="InterPro" id="IPR009061">
    <property type="entry name" value="DNA-bd_dom_put_sf"/>
</dbReference>
<organism evidence="2 3">
    <name type="scientific">Sinorhizobium chiapasense</name>
    <dbReference type="NCBI Taxonomy" id="501572"/>
    <lineage>
        <taxon>Bacteria</taxon>
        <taxon>Pseudomonadati</taxon>
        <taxon>Pseudomonadota</taxon>
        <taxon>Alphaproteobacteria</taxon>
        <taxon>Hyphomicrobiales</taxon>
        <taxon>Rhizobiaceae</taxon>
        <taxon>Sinorhizobium/Ensifer group</taxon>
        <taxon>Sinorhizobium</taxon>
    </lineage>
</organism>